<dbReference type="EMBL" id="BTGU01000097">
    <property type="protein sequence ID" value="GMN60278.1"/>
    <property type="molecule type" value="Genomic_DNA"/>
</dbReference>
<name>A0AA88DRS7_FICCA</name>
<feature type="compositionally biased region" description="Polar residues" evidence="1">
    <location>
        <begin position="93"/>
        <end position="103"/>
    </location>
</feature>
<dbReference type="Proteomes" id="UP001187192">
    <property type="component" value="Unassembled WGS sequence"/>
</dbReference>
<keyword evidence="4" id="KW-1185">Reference proteome</keyword>
<organism evidence="3 4">
    <name type="scientific">Ficus carica</name>
    <name type="common">Common fig</name>
    <dbReference type="NCBI Taxonomy" id="3494"/>
    <lineage>
        <taxon>Eukaryota</taxon>
        <taxon>Viridiplantae</taxon>
        <taxon>Streptophyta</taxon>
        <taxon>Embryophyta</taxon>
        <taxon>Tracheophyta</taxon>
        <taxon>Spermatophyta</taxon>
        <taxon>Magnoliopsida</taxon>
        <taxon>eudicotyledons</taxon>
        <taxon>Gunneridae</taxon>
        <taxon>Pentapetalae</taxon>
        <taxon>rosids</taxon>
        <taxon>fabids</taxon>
        <taxon>Rosales</taxon>
        <taxon>Moraceae</taxon>
        <taxon>Ficeae</taxon>
        <taxon>Ficus</taxon>
    </lineage>
</organism>
<feature type="transmembrane region" description="Helical" evidence="2">
    <location>
        <begin position="6"/>
        <end position="34"/>
    </location>
</feature>
<evidence type="ECO:0000313" key="3">
    <source>
        <dbReference type="EMBL" id="GMN60278.1"/>
    </source>
</evidence>
<keyword evidence="2" id="KW-1133">Transmembrane helix</keyword>
<evidence type="ECO:0000256" key="1">
    <source>
        <dbReference type="SAM" id="MobiDB-lite"/>
    </source>
</evidence>
<feature type="compositionally biased region" description="Basic residues" evidence="1">
    <location>
        <begin position="53"/>
        <end position="64"/>
    </location>
</feature>
<sequence>MAESVILIFITTTTATATVPLAFVAHLNWWYWVIIPKHQPRAQRILRPNLAKRPVKGRKKKGRTKPSSWPGFGAFGQISLEACGGWKLDQGQQQVGTQLTPNWPTVGEGKGEGKAKPNLGSK</sequence>
<evidence type="ECO:0000256" key="2">
    <source>
        <dbReference type="SAM" id="Phobius"/>
    </source>
</evidence>
<proteinExistence type="predicted"/>
<feature type="region of interest" description="Disordered" evidence="1">
    <location>
        <begin position="46"/>
        <end position="72"/>
    </location>
</feature>
<dbReference type="AlphaFoldDB" id="A0AA88DRS7"/>
<keyword evidence="2" id="KW-0812">Transmembrane</keyword>
<keyword evidence="2" id="KW-0472">Membrane</keyword>
<gene>
    <name evidence="3" type="ORF">TIFTF001_029365</name>
</gene>
<protein>
    <submittedName>
        <fullName evidence="3">Uncharacterized protein</fullName>
    </submittedName>
</protein>
<feature type="region of interest" description="Disordered" evidence="1">
    <location>
        <begin position="93"/>
        <end position="122"/>
    </location>
</feature>
<reference evidence="3" key="1">
    <citation type="submission" date="2023-07" db="EMBL/GenBank/DDBJ databases">
        <title>draft genome sequence of fig (Ficus carica).</title>
        <authorList>
            <person name="Takahashi T."/>
            <person name="Nishimura K."/>
        </authorList>
    </citation>
    <scope>NUCLEOTIDE SEQUENCE</scope>
</reference>
<accession>A0AA88DRS7</accession>
<evidence type="ECO:0000313" key="4">
    <source>
        <dbReference type="Proteomes" id="UP001187192"/>
    </source>
</evidence>
<comment type="caution">
    <text evidence="3">The sequence shown here is derived from an EMBL/GenBank/DDBJ whole genome shotgun (WGS) entry which is preliminary data.</text>
</comment>